<dbReference type="GO" id="GO:0016747">
    <property type="term" value="F:acyltransferase activity, transferring groups other than amino-acyl groups"/>
    <property type="evidence" value="ECO:0007669"/>
    <property type="project" value="InterPro"/>
</dbReference>
<dbReference type="RefSeq" id="WP_104230447.1">
    <property type="nucleotide sequence ID" value="NZ_PSNW01000005.1"/>
</dbReference>
<dbReference type="AlphaFoldDB" id="A0A2S5TG06"/>
<proteinExistence type="predicted"/>
<evidence type="ECO:0000313" key="3">
    <source>
        <dbReference type="Proteomes" id="UP000238220"/>
    </source>
</evidence>
<dbReference type="SUPFAM" id="SSF55729">
    <property type="entry name" value="Acyl-CoA N-acyltransferases (Nat)"/>
    <property type="match status" value="1"/>
</dbReference>
<sequence length="212" mass="23817">MGVLSGFFPPTLPPAFEYPLDDGLRVLLRPIRREDAPRLQEGFRGLSKLARRRRFLDHVDELSEEQLAAFTSTDDADHVAWGALNLERPDEPGIGVARYVRLADDPQAADVAIVIADEYQGRGTGFVLQACLHLCAHRAGIRTFYYDVLSDNERIIKHLKLMGAEHAGRADNIDRLRLPVYSRAWDVPDGNEIGRRFAATFRRLRSVTPASP</sequence>
<organism evidence="2 3">
    <name type="scientific">Solimonas fluminis</name>
    <dbReference type="NCBI Taxonomy" id="2086571"/>
    <lineage>
        <taxon>Bacteria</taxon>
        <taxon>Pseudomonadati</taxon>
        <taxon>Pseudomonadota</taxon>
        <taxon>Gammaproteobacteria</taxon>
        <taxon>Nevskiales</taxon>
        <taxon>Nevskiaceae</taxon>
        <taxon>Solimonas</taxon>
    </lineage>
</organism>
<feature type="domain" description="N-acetyltransferase" evidence="1">
    <location>
        <begin position="26"/>
        <end position="181"/>
    </location>
</feature>
<dbReference type="InterPro" id="IPR016181">
    <property type="entry name" value="Acyl_CoA_acyltransferase"/>
</dbReference>
<dbReference type="InterPro" id="IPR000182">
    <property type="entry name" value="GNAT_dom"/>
</dbReference>
<dbReference type="PROSITE" id="PS51186">
    <property type="entry name" value="GNAT"/>
    <property type="match status" value="1"/>
</dbReference>
<keyword evidence="2" id="KW-0808">Transferase</keyword>
<reference evidence="2 3" key="1">
    <citation type="submission" date="2018-02" db="EMBL/GenBank/DDBJ databases">
        <title>Genome sequencing of Solimonas sp. HR-BB.</title>
        <authorList>
            <person name="Lee Y."/>
            <person name="Jeon C.O."/>
        </authorList>
    </citation>
    <scope>NUCLEOTIDE SEQUENCE [LARGE SCALE GENOMIC DNA]</scope>
    <source>
        <strain evidence="2 3">HR-BB</strain>
    </source>
</reference>
<keyword evidence="3" id="KW-1185">Reference proteome</keyword>
<dbReference type="Gene3D" id="3.40.630.30">
    <property type="match status" value="1"/>
</dbReference>
<dbReference type="EMBL" id="PSNW01000005">
    <property type="protein sequence ID" value="PPE73933.1"/>
    <property type="molecule type" value="Genomic_DNA"/>
</dbReference>
<protein>
    <submittedName>
        <fullName evidence="2">N-acetyltransferase</fullName>
    </submittedName>
</protein>
<evidence type="ECO:0000313" key="2">
    <source>
        <dbReference type="EMBL" id="PPE73933.1"/>
    </source>
</evidence>
<comment type="caution">
    <text evidence="2">The sequence shown here is derived from an EMBL/GenBank/DDBJ whole genome shotgun (WGS) entry which is preliminary data.</text>
</comment>
<evidence type="ECO:0000259" key="1">
    <source>
        <dbReference type="PROSITE" id="PS51186"/>
    </source>
</evidence>
<dbReference type="Proteomes" id="UP000238220">
    <property type="component" value="Unassembled WGS sequence"/>
</dbReference>
<gene>
    <name evidence="2" type="ORF">C3942_11085</name>
</gene>
<dbReference type="OrthoDB" id="7057406at2"/>
<dbReference type="Pfam" id="PF13302">
    <property type="entry name" value="Acetyltransf_3"/>
    <property type="match status" value="1"/>
</dbReference>
<accession>A0A2S5TG06</accession>
<name>A0A2S5TG06_9GAMM</name>